<proteinExistence type="predicted"/>
<feature type="compositionally biased region" description="Polar residues" evidence="1">
    <location>
        <begin position="17"/>
        <end position="26"/>
    </location>
</feature>
<gene>
    <name evidence="2" type="ORF">RchiOBHm_Chr4g0422491</name>
</gene>
<name>A0A2P6QYC5_ROSCH</name>
<sequence length="87" mass="9667">MPLSRSSFSEMARRKFQPSSLLSAAETTGPGLVRSTPLSRRLSPSTLSRFHSNRASSSHHITKKNNGFYIIDHILSLVLFLPKGQVE</sequence>
<organism evidence="2 3">
    <name type="scientific">Rosa chinensis</name>
    <name type="common">China rose</name>
    <dbReference type="NCBI Taxonomy" id="74649"/>
    <lineage>
        <taxon>Eukaryota</taxon>
        <taxon>Viridiplantae</taxon>
        <taxon>Streptophyta</taxon>
        <taxon>Embryophyta</taxon>
        <taxon>Tracheophyta</taxon>
        <taxon>Spermatophyta</taxon>
        <taxon>Magnoliopsida</taxon>
        <taxon>eudicotyledons</taxon>
        <taxon>Gunneridae</taxon>
        <taxon>Pentapetalae</taxon>
        <taxon>rosids</taxon>
        <taxon>fabids</taxon>
        <taxon>Rosales</taxon>
        <taxon>Rosaceae</taxon>
        <taxon>Rosoideae</taxon>
        <taxon>Rosoideae incertae sedis</taxon>
        <taxon>Rosa</taxon>
    </lineage>
</organism>
<accession>A0A2P6QYC5</accession>
<feature type="compositionally biased region" description="Low complexity" evidence="1">
    <location>
        <begin position="34"/>
        <end position="49"/>
    </location>
</feature>
<comment type="caution">
    <text evidence="2">The sequence shown here is derived from an EMBL/GenBank/DDBJ whole genome shotgun (WGS) entry which is preliminary data.</text>
</comment>
<evidence type="ECO:0000313" key="2">
    <source>
        <dbReference type="EMBL" id="PRQ39202.1"/>
    </source>
</evidence>
<keyword evidence="3" id="KW-1185">Reference proteome</keyword>
<protein>
    <submittedName>
        <fullName evidence="2">Uncharacterized protein</fullName>
    </submittedName>
</protein>
<dbReference type="Proteomes" id="UP000238479">
    <property type="component" value="Chromosome 4"/>
</dbReference>
<evidence type="ECO:0000256" key="1">
    <source>
        <dbReference type="SAM" id="MobiDB-lite"/>
    </source>
</evidence>
<dbReference type="Gramene" id="PRQ39202">
    <property type="protein sequence ID" value="PRQ39202"/>
    <property type="gene ID" value="RchiOBHm_Chr4g0422491"/>
</dbReference>
<feature type="region of interest" description="Disordered" evidence="1">
    <location>
        <begin position="17"/>
        <end position="60"/>
    </location>
</feature>
<evidence type="ECO:0000313" key="3">
    <source>
        <dbReference type="Proteomes" id="UP000238479"/>
    </source>
</evidence>
<reference evidence="2 3" key="1">
    <citation type="journal article" date="2018" name="Nat. Genet.">
        <title>The Rosa genome provides new insights in the design of modern roses.</title>
        <authorList>
            <person name="Bendahmane M."/>
        </authorList>
    </citation>
    <scope>NUCLEOTIDE SEQUENCE [LARGE SCALE GENOMIC DNA]</scope>
    <source>
        <strain evidence="3">cv. Old Blush</strain>
    </source>
</reference>
<dbReference type="EMBL" id="PDCK01000042">
    <property type="protein sequence ID" value="PRQ39202.1"/>
    <property type="molecule type" value="Genomic_DNA"/>
</dbReference>
<dbReference type="AlphaFoldDB" id="A0A2P6QYC5"/>